<dbReference type="InterPro" id="IPR041297">
    <property type="entry name" value="Crb2_Tudor"/>
</dbReference>
<dbReference type="PANTHER" id="PTHR15321">
    <property type="entry name" value="TUMOR SUPPRESSOR P53-BINDING PROTEIN 1"/>
    <property type="match status" value="1"/>
</dbReference>
<dbReference type="SUPFAM" id="SSF52113">
    <property type="entry name" value="BRCT domain"/>
    <property type="match status" value="1"/>
</dbReference>
<feature type="compositionally biased region" description="Basic and acidic residues" evidence="4">
    <location>
        <begin position="332"/>
        <end position="342"/>
    </location>
</feature>
<dbReference type="CDD" id="cd17745">
    <property type="entry name" value="BRCT_p53bp1_rpt1"/>
    <property type="match status" value="1"/>
</dbReference>
<dbReference type="GO" id="GO:0000077">
    <property type="term" value="P:DNA damage checkpoint signaling"/>
    <property type="evidence" value="ECO:0007669"/>
    <property type="project" value="TreeGrafter"/>
</dbReference>
<feature type="domain" description="BRCT" evidence="5">
    <location>
        <begin position="691"/>
        <end position="807"/>
    </location>
</feature>
<feature type="region of interest" description="Disordered" evidence="4">
    <location>
        <begin position="1"/>
        <end position="91"/>
    </location>
</feature>
<feature type="region of interest" description="Disordered" evidence="4">
    <location>
        <begin position="206"/>
        <end position="521"/>
    </location>
</feature>
<feature type="compositionally biased region" description="Polar residues" evidence="4">
    <location>
        <begin position="206"/>
        <end position="217"/>
    </location>
</feature>
<gene>
    <name evidence="6" type="ORF">EVJ58_g3336</name>
</gene>
<dbReference type="Proteomes" id="UP000298390">
    <property type="component" value="Unassembled WGS sequence"/>
</dbReference>
<dbReference type="STRING" id="34475.A0A4Y9YNP8"/>
<protein>
    <recommendedName>
        <fullName evidence="5">BRCT domain-containing protein</fullName>
    </recommendedName>
</protein>
<dbReference type="CDD" id="cd17724">
    <property type="entry name" value="BRCT_p53bp1_rpt2"/>
    <property type="match status" value="1"/>
</dbReference>
<comment type="subcellular location">
    <subcellularLocation>
        <location evidence="1">Nucleus</location>
    </subcellularLocation>
</comment>
<evidence type="ECO:0000256" key="4">
    <source>
        <dbReference type="SAM" id="MobiDB-lite"/>
    </source>
</evidence>
<feature type="region of interest" description="Disordered" evidence="4">
    <location>
        <begin position="115"/>
        <end position="158"/>
    </location>
</feature>
<name>A0A4Y9YNP8_9APHY</name>
<keyword evidence="3" id="KW-0539">Nucleus</keyword>
<dbReference type="GO" id="GO:0005634">
    <property type="term" value="C:nucleus"/>
    <property type="evidence" value="ECO:0007669"/>
    <property type="project" value="UniProtKB-SubCell"/>
</dbReference>
<dbReference type="EMBL" id="SEKV01000135">
    <property type="protein sequence ID" value="TFY63277.1"/>
    <property type="molecule type" value="Genomic_DNA"/>
</dbReference>
<organism evidence="6 7">
    <name type="scientific">Rhodofomes roseus</name>
    <dbReference type="NCBI Taxonomy" id="34475"/>
    <lineage>
        <taxon>Eukaryota</taxon>
        <taxon>Fungi</taxon>
        <taxon>Dikarya</taxon>
        <taxon>Basidiomycota</taxon>
        <taxon>Agaricomycotina</taxon>
        <taxon>Agaricomycetes</taxon>
        <taxon>Polyporales</taxon>
        <taxon>Rhodofomes</taxon>
    </lineage>
</organism>
<dbReference type="InterPro" id="IPR047250">
    <property type="entry name" value="BRCT_p53bp1-like_rpt2"/>
</dbReference>
<feature type="compositionally biased region" description="Polar residues" evidence="4">
    <location>
        <begin position="319"/>
        <end position="331"/>
    </location>
</feature>
<evidence type="ECO:0000256" key="3">
    <source>
        <dbReference type="ARBA" id="ARBA00023242"/>
    </source>
</evidence>
<accession>A0A4Y9YNP8</accession>
<dbReference type="GO" id="GO:0042393">
    <property type="term" value="F:histone binding"/>
    <property type="evidence" value="ECO:0007669"/>
    <property type="project" value="TreeGrafter"/>
</dbReference>
<dbReference type="InterPro" id="IPR036420">
    <property type="entry name" value="BRCT_dom_sf"/>
</dbReference>
<feature type="compositionally biased region" description="Low complexity" evidence="4">
    <location>
        <begin position="14"/>
        <end position="24"/>
    </location>
</feature>
<evidence type="ECO:0000313" key="6">
    <source>
        <dbReference type="EMBL" id="TFY63277.1"/>
    </source>
</evidence>
<proteinExistence type="predicted"/>
<dbReference type="InterPro" id="IPR047252">
    <property type="entry name" value="TP53BP1-like"/>
</dbReference>
<dbReference type="InterPro" id="IPR047249">
    <property type="entry name" value="BRCT_p53bp1-like_rpt1"/>
</dbReference>
<dbReference type="Gene3D" id="3.40.50.10190">
    <property type="entry name" value="BRCT domain"/>
    <property type="match status" value="1"/>
</dbReference>
<feature type="compositionally biased region" description="Polar residues" evidence="4">
    <location>
        <begin position="25"/>
        <end position="55"/>
    </location>
</feature>
<keyword evidence="2" id="KW-0227">DNA damage</keyword>
<evidence type="ECO:0000259" key="5">
    <source>
        <dbReference type="PROSITE" id="PS50172"/>
    </source>
</evidence>
<feature type="compositionally biased region" description="Acidic residues" evidence="4">
    <location>
        <begin position="461"/>
        <end position="476"/>
    </location>
</feature>
<sequence length="952" mass="103314">MQHTGAILVAETPSSSSRSNHSQSVANQTQLVVESPSAAQQTQVDTQPTDESQPHAQPRDSLFGSSYQGAEHAGTQVSSPIDDISTEPSSSYERVLGADLYAPNPEAYAATQLATQTSNVEATQPAGATQDAGPSVGIDRYDPFKSASPGPSVATTSTRTVGRGLAGLIPQHRRWQYQMEGADSSSRPARAAPSDNHHRVLQITHAQDTQPSDTNAVHGSAATDVPRRQLPLPQRRRLPSPVTLQEADIVPDSEPMDMDAARSEPGRTVDSPSDDTPQPRPDLPVEEVPDSVMTDEHVYGEDEEDDVPLAVRSDKGKQKVSSHSRSPTVRGSTERVQRRLDTPEVVSSNTPKVVSADVKPLKQKGRALPSRSRDTSAAPSSKASEITTPSTATRARPGSSKRNGNKAVALGRGRHSRPKSRSRTPALALKQRRPSMGASSDDATAVSKDTELILPGGHDEGDTELADDDYMDDDDDPLRLRPSAAKRKRVTSVTSKGVASKTLARGGKTSNTPLSRSAKKRKVSSSAIVDDASSATRVYALWRQDNHYYSGTVYLMSSVSPPRYEIHFDDGTQDVVDITKMRLCKLLKGDNVLVLKGQKAVVVDVSRFDSDRVATVEIDNGEELDRLDLEVQDIRIASRTLNSAWTNRTLAVEDVCPVMRPHALKNSPSPSKMALGSAASTKSARRLLGKTGFVVTMSPRVDEWEKEKDKIMQAIKGVGGIVIDNWTDVFAMEGALSQSGKRWIAKYDDIRCVVRNDIQRVFLLSDDYNAKPKYLIALALGIPCLDTSWVLHSVGDGQEKDWQQYLLPAGLCESLDTRVSQLVDFDWGNSVEHLRDVTGNQAALRLFAGKRVLCLAPDYVPVAKSRRNNSDADKAKEATRMVPCIILAMGASSVEAVPDVKYASAKNLSEYHYVVVKDRGDIGRVASGPNCVHFGWVKDCLIAGRLLPLPQD</sequence>
<dbReference type="InterPro" id="IPR001357">
    <property type="entry name" value="BRCT_dom"/>
</dbReference>
<feature type="compositionally biased region" description="Basic residues" evidence="4">
    <location>
        <begin position="412"/>
        <end position="422"/>
    </location>
</feature>
<evidence type="ECO:0000256" key="1">
    <source>
        <dbReference type="ARBA" id="ARBA00004123"/>
    </source>
</evidence>
<feature type="compositionally biased region" description="Polar residues" evidence="4">
    <location>
        <begin position="375"/>
        <end position="393"/>
    </location>
</feature>
<dbReference type="SUPFAM" id="SSF63748">
    <property type="entry name" value="Tudor/PWWP/MBT"/>
    <property type="match status" value="1"/>
</dbReference>
<dbReference type="Pfam" id="PF18115">
    <property type="entry name" value="Tudor_3"/>
    <property type="match status" value="1"/>
</dbReference>
<dbReference type="Gene3D" id="2.30.30.140">
    <property type="match status" value="1"/>
</dbReference>
<evidence type="ECO:0000256" key="2">
    <source>
        <dbReference type="ARBA" id="ARBA00022763"/>
    </source>
</evidence>
<dbReference type="PANTHER" id="PTHR15321:SF3">
    <property type="entry name" value="TP53-BINDING PROTEIN 1"/>
    <property type="match status" value="1"/>
</dbReference>
<dbReference type="PROSITE" id="PS50172">
    <property type="entry name" value="BRCT"/>
    <property type="match status" value="1"/>
</dbReference>
<dbReference type="AlphaFoldDB" id="A0A4Y9YNP8"/>
<comment type="caution">
    <text evidence="6">The sequence shown here is derived from an EMBL/GenBank/DDBJ whole genome shotgun (WGS) entry which is preliminary data.</text>
</comment>
<dbReference type="GO" id="GO:0045944">
    <property type="term" value="P:positive regulation of transcription by RNA polymerase II"/>
    <property type="evidence" value="ECO:0007669"/>
    <property type="project" value="TreeGrafter"/>
</dbReference>
<reference evidence="6 7" key="1">
    <citation type="submission" date="2019-01" db="EMBL/GenBank/DDBJ databases">
        <title>Genome sequencing of the rare red list fungi Fomitopsis rosea.</title>
        <authorList>
            <person name="Buettner E."/>
            <person name="Kellner H."/>
        </authorList>
    </citation>
    <scope>NUCLEOTIDE SEQUENCE [LARGE SCALE GENOMIC DNA]</scope>
    <source>
        <strain evidence="6 7">DSM 105464</strain>
    </source>
</reference>
<evidence type="ECO:0000313" key="7">
    <source>
        <dbReference type="Proteomes" id="UP000298390"/>
    </source>
</evidence>